<feature type="compositionally biased region" description="Basic and acidic residues" evidence="11">
    <location>
        <begin position="21"/>
        <end position="43"/>
    </location>
</feature>
<feature type="binding site" evidence="10">
    <location>
        <position position="220"/>
    </location>
    <ligand>
        <name>S-adenosyl-L-methionine</name>
        <dbReference type="ChEBI" id="CHEBI:59789"/>
    </ligand>
</feature>
<dbReference type="Pfam" id="PF25378">
    <property type="entry name" value="PUA_NSUN2"/>
    <property type="match status" value="1"/>
</dbReference>
<keyword evidence="8 10" id="KW-0694">RNA-binding</keyword>
<accession>A0A8T2VQS7</accession>
<dbReference type="Pfam" id="PF01189">
    <property type="entry name" value="Methyltr_RsmB-F"/>
    <property type="match status" value="1"/>
</dbReference>
<gene>
    <name evidence="13" type="ORF">KP509_01G076100</name>
</gene>
<dbReference type="SUPFAM" id="SSF53335">
    <property type="entry name" value="S-adenosyl-L-methionine-dependent methyltransferases"/>
    <property type="match status" value="1"/>
</dbReference>
<evidence type="ECO:0000256" key="2">
    <source>
        <dbReference type="ARBA" id="ARBA00007494"/>
    </source>
</evidence>
<dbReference type="PROSITE" id="PS51686">
    <property type="entry name" value="SAM_MT_RSMB_NOP"/>
    <property type="match status" value="1"/>
</dbReference>
<evidence type="ECO:0000256" key="4">
    <source>
        <dbReference type="ARBA" id="ARBA00022603"/>
    </source>
</evidence>
<dbReference type="InterPro" id="IPR049560">
    <property type="entry name" value="MeTrfase_RsmB-F_NOP2_cat"/>
</dbReference>
<evidence type="ECO:0000313" key="13">
    <source>
        <dbReference type="EMBL" id="KAH7446789.1"/>
    </source>
</evidence>
<dbReference type="EMBL" id="CM035406">
    <property type="protein sequence ID" value="KAH7446789.1"/>
    <property type="molecule type" value="Genomic_DNA"/>
</dbReference>
<dbReference type="InterPro" id="IPR001678">
    <property type="entry name" value="MeTrfase_RsmB-F_NOP2_dom"/>
</dbReference>
<dbReference type="OrthoDB" id="6093671at2759"/>
<feature type="region of interest" description="Disordered" evidence="11">
    <location>
        <begin position="833"/>
        <end position="853"/>
    </location>
</feature>
<dbReference type="InterPro" id="IPR018314">
    <property type="entry name" value="RsmB/NOL1/NOP2-like_CS"/>
</dbReference>
<dbReference type="GO" id="GO:0000049">
    <property type="term" value="F:tRNA binding"/>
    <property type="evidence" value="ECO:0007669"/>
    <property type="project" value="UniProtKB-KW"/>
</dbReference>
<dbReference type="InterPro" id="IPR023270">
    <property type="entry name" value="RCMT_NCL1"/>
</dbReference>
<evidence type="ECO:0000256" key="3">
    <source>
        <dbReference type="ARBA" id="ARBA00022555"/>
    </source>
</evidence>
<organism evidence="13 14">
    <name type="scientific">Ceratopteris richardii</name>
    <name type="common">Triangle waterfern</name>
    <dbReference type="NCBI Taxonomy" id="49495"/>
    <lineage>
        <taxon>Eukaryota</taxon>
        <taxon>Viridiplantae</taxon>
        <taxon>Streptophyta</taxon>
        <taxon>Embryophyta</taxon>
        <taxon>Tracheophyta</taxon>
        <taxon>Polypodiopsida</taxon>
        <taxon>Polypodiidae</taxon>
        <taxon>Polypodiales</taxon>
        <taxon>Pteridineae</taxon>
        <taxon>Pteridaceae</taxon>
        <taxon>Parkerioideae</taxon>
        <taxon>Ceratopteris</taxon>
    </lineage>
</organism>
<comment type="similarity">
    <text evidence="2 10">Belongs to the class I-like SAM-binding methyltransferase superfamily. RsmB/NOP family.</text>
</comment>
<dbReference type="AlphaFoldDB" id="A0A8T2VQS7"/>
<comment type="caution">
    <text evidence="13">The sequence shown here is derived from an EMBL/GenBank/DDBJ whole genome shotgun (WGS) entry which is preliminary data.</text>
</comment>
<keyword evidence="5 10" id="KW-0808">Transferase</keyword>
<dbReference type="Gene3D" id="3.40.50.150">
    <property type="entry name" value="Vaccinia Virus protein VP39"/>
    <property type="match status" value="1"/>
</dbReference>
<evidence type="ECO:0000256" key="10">
    <source>
        <dbReference type="PROSITE-ProRule" id="PRU01023"/>
    </source>
</evidence>
<reference evidence="13" key="1">
    <citation type="submission" date="2021-08" db="EMBL/GenBank/DDBJ databases">
        <title>WGS assembly of Ceratopteris richardii.</title>
        <authorList>
            <person name="Marchant D.B."/>
            <person name="Chen G."/>
            <person name="Jenkins J."/>
            <person name="Shu S."/>
            <person name="Leebens-Mack J."/>
            <person name="Grimwood J."/>
            <person name="Schmutz J."/>
            <person name="Soltis P."/>
            <person name="Soltis D."/>
            <person name="Chen Z.-H."/>
        </authorList>
    </citation>
    <scope>NUCLEOTIDE SEQUENCE</scope>
    <source>
        <strain evidence="13">Whitten #5841</strain>
        <tissue evidence="13">Leaf</tissue>
    </source>
</reference>
<name>A0A8T2VQS7_CERRI</name>
<dbReference type="InterPro" id="IPR057286">
    <property type="entry name" value="PUA_NSUN2"/>
</dbReference>
<feature type="region of interest" description="Disordered" evidence="11">
    <location>
        <begin position="578"/>
        <end position="600"/>
    </location>
</feature>
<protein>
    <recommendedName>
        <fullName evidence="12">SAM-dependent MTase RsmB/NOP-type domain-containing protein</fullName>
    </recommendedName>
</protein>
<dbReference type="Pfam" id="PF25376">
    <property type="entry name" value="Pre-PUA_NSUN2"/>
    <property type="match status" value="1"/>
</dbReference>
<dbReference type="GO" id="GO:0030488">
    <property type="term" value="P:tRNA methylation"/>
    <property type="evidence" value="ECO:0007669"/>
    <property type="project" value="UniProtKB-ARBA"/>
</dbReference>
<evidence type="ECO:0000256" key="6">
    <source>
        <dbReference type="ARBA" id="ARBA00022691"/>
    </source>
</evidence>
<dbReference type="OMA" id="QLFTEYV"/>
<dbReference type="InterPro" id="IPR029063">
    <property type="entry name" value="SAM-dependent_MTases_sf"/>
</dbReference>
<dbReference type="PANTHER" id="PTHR22808">
    <property type="entry name" value="NCL1 YEAST -RELATED NOL1/NOP2/FMU SUN DOMAIN-CONTAINING"/>
    <property type="match status" value="1"/>
</dbReference>
<dbReference type="Proteomes" id="UP000825935">
    <property type="component" value="Chromosome 1"/>
</dbReference>
<feature type="region of interest" description="Disordered" evidence="11">
    <location>
        <begin position="1"/>
        <end position="43"/>
    </location>
</feature>
<keyword evidence="14" id="KW-1185">Reference proteome</keyword>
<dbReference type="PRINTS" id="PR02011">
    <property type="entry name" value="RCMTNCL1"/>
</dbReference>
<evidence type="ECO:0000256" key="9">
    <source>
        <dbReference type="ARBA" id="ARBA00023242"/>
    </source>
</evidence>
<dbReference type="GO" id="GO:0016428">
    <property type="term" value="F:tRNA (cytidine-5-)-methyltransferase activity"/>
    <property type="evidence" value="ECO:0007669"/>
    <property type="project" value="InterPro"/>
</dbReference>
<evidence type="ECO:0000256" key="8">
    <source>
        <dbReference type="ARBA" id="ARBA00022884"/>
    </source>
</evidence>
<keyword evidence="6 10" id="KW-0949">S-adenosyl-L-methionine</keyword>
<proteinExistence type="inferred from homology"/>
<dbReference type="InterPro" id="IPR057285">
    <property type="entry name" value="Pre-PUA_NSUN2"/>
</dbReference>
<evidence type="ECO:0000256" key="5">
    <source>
        <dbReference type="ARBA" id="ARBA00022679"/>
    </source>
</evidence>
<feature type="binding site" evidence="10">
    <location>
        <begin position="188"/>
        <end position="194"/>
    </location>
    <ligand>
        <name>S-adenosyl-L-methionine</name>
        <dbReference type="ChEBI" id="CHEBI:59789"/>
    </ligand>
</feature>
<evidence type="ECO:0000313" key="14">
    <source>
        <dbReference type="Proteomes" id="UP000825935"/>
    </source>
</evidence>
<sequence>MGGRNRGGQKRGRTQRRHFRDGRDNVWKKQRSDSEETPSKEGVWEPFVTESPAFELYYKKQRIVPEQEWDDFLATLRRPLPAVFRVNSSGKFAMDIKTQIQEEFVGALNSEVDGEEDVVKPLPWYPGKLAWHLNFSRMQLRKSRTLASLHEFLKRENEIGNITRQEAVSMVPPLFLDVQPDHFVLDMCAAPGSKTFQLLEMIHMNDKHGPPSTGLVVANDVDVQRCHLLIHQTKRMCSPNVIVTNHEAQHFPGLKKGKDATLQPDSVPENALNSNGDFENVEVNEERGLLFDRILCDVPCSGDGTIRKAPDIWKKWNLGHANGLHRLQIQIAMRGVALLRVGGRLVYSTCSLNPVENEAVVGEVMRRCGGCLELLDVSSELPELKRRPGLKTWKVRDKGVWISSFKNVNKHRAGSILSSMFPNRNVEDQSVSVDEEQLSVQEEIFSESLELNEDNEPQNLEIAENEDDEISSFPLDRCLRILPHDQDTGGFFIAVFKKVSPFKADQFSRQHAKRQIGPKEDLREVPVNIRRDTEECEDLVGSHLDGNESNINQEHSGTPIKKECDVESITDQYTVCNNSKQTDSAPKMQSKSNQARHQQQGNWKGVDPVFFLNDQSLIDSIVSFYGIKDTFTLRGHLITRSEDTSRLKRIYYVSESAAKVLQLNFRTGEQMKITSVGLKIFERQGGKENICQCAFRIASEGLPLLLPHMTRQLIRASKEDFKLLLSVKAAPFTAFKDAGFVTSLHALVPGCCVVILDDGQNDIQSDYSSVTAIGCWRGRSNLSLLIPKEEAAQLLSRLFGAGREDELLPLMVEDASPTLGSIAKNEVEGGEALEGLSENGCQEPNFDKSAPTA</sequence>
<evidence type="ECO:0000256" key="1">
    <source>
        <dbReference type="ARBA" id="ARBA00004123"/>
    </source>
</evidence>
<feature type="domain" description="SAM-dependent MTase RsmB/NOP-type" evidence="12">
    <location>
        <begin position="72"/>
        <end position="499"/>
    </location>
</feature>
<dbReference type="InterPro" id="IPR023267">
    <property type="entry name" value="RCMT"/>
</dbReference>
<keyword evidence="3" id="KW-0820">tRNA-binding</keyword>
<dbReference type="PRINTS" id="PR02008">
    <property type="entry name" value="RCMTFAMILY"/>
</dbReference>
<keyword evidence="7" id="KW-0819">tRNA processing</keyword>
<feature type="compositionally biased region" description="Basic residues" evidence="11">
    <location>
        <begin position="7"/>
        <end position="20"/>
    </location>
</feature>
<evidence type="ECO:0000256" key="11">
    <source>
        <dbReference type="SAM" id="MobiDB-lite"/>
    </source>
</evidence>
<evidence type="ECO:0000259" key="12">
    <source>
        <dbReference type="PROSITE" id="PS51686"/>
    </source>
</evidence>
<feature type="binding site" evidence="10">
    <location>
        <position position="297"/>
    </location>
    <ligand>
        <name>S-adenosyl-L-methionine</name>
        <dbReference type="ChEBI" id="CHEBI:59789"/>
    </ligand>
</feature>
<comment type="subcellular location">
    <subcellularLocation>
        <location evidence="1">Nucleus</location>
    </subcellularLocation>
</comment>
<dbReference type="PANTHER" id="PTHR22808:SF1">
    <property type="entry name" value="RNA CYTOSINE-C(5)-METHYLTRANSFERASE NSUN2-RELATED"/>
    <property type="match status" value="1"/>
</dbReference>
<evidence type="ECO:0000256" key="7">
    <source>
        <dbReference type="ARBA" id="ARBA00022694"/>
    </source>
</evidence>
<keyword evidence="4 10" id="KW-0489">Methyltransferase</keyword>
<dbReference type="PROSITE" id="PS01153">
    <property type="entry name" value="NOL1_NOP2_SUN"/>
    <property type="match status" value="1"/>
</dbReference>
<keyword evidence="9" id="KW-0539">Nucleus</keyword>
<comment type="caution">
    <text evidence="10">Lacks conserved residue(s) required for the propagation of feature annotation.</text>
</comment>
<dbReference type="GO" id="GO:0005634">
    <property type="term" value="C:nucleus"/>
    <property type="evidence" value="ECO:0007669"/>
    <property type="project" value="UniProtKB-SubCell"/>
</dbReference>
<dbReference type="FunFam" id="3.40.50.150:FF:000153">
    <property type="entry name" value="S-adenosyl-L-methionine-dependent methyltransferase superfamily protein"/>
    <property type="match status" value="1"/>
</dbReference>
<feature type="active site" description="Nucleophile" evidence="10">
    <location>
        <position position="350"/>
    </location>
</feature>